<keyword evidence="3" id="KW-0564">Palmitate</keyword>
<name>A0A318KJ10_9NEIS</name>
<comment type="similarity">
    <text evidence="6">Belongs to the BamD family.</text>
</comment>
<keyword evidence="9" id="KW-1185">Reference proteome</keyword>
<dbReference type="PANTHER" id="PTHR37423:SF1">
    <property type="entry name" value="OUTER MEMBRANE PROTEIN ASSEMBLY FACTOR BAMD"/>
    <property type="match status" value="1"/>
</dbReference>
<dbReference type="Proteomes" id="UP000247555">
    <property type="component" value="Unassembled WGS sequence"/>
</dbReference>
<dbReference type="Gene3D" id="1.25.40.10">
    <property type="entry name" value="Tetratricopeptide repeat domain"/>
    <property type="match status" value="1"/>
</dbReference>
<dbReference type="AlphaFoldDB" id="A0A318KJ10"/>
<dbReference type="GO" id="GO:1990063">
    <property type="term" value="C:Bam protein complex"/>
    <property type="evidence" value="ECO:0007669"/>
    <property type="project" value="TreeGrafter"/>
</dbReference>
<dbReference type="SUPFAM" id="SSF48452">
    <property type="entry name" value="TPR-like"/>
    <property type="match status" value="1"/>
</dbReference>
<dbReference type="InterPro" id="IPR039565">
    <property type="entry name" value="BamD-like"/>
</dbReference>
<organism evidence="8 9">
    <name type="scientific">Rivihabitans pingtungensis</name>
    <dbReference type="NCBI Taxonomy" id="1054498"/>
    <lineage>
        <taxon>Bacteria</taxon>
        <taxon>Pseudomonadati</taxon>
        <taxon>Pseudomonadota</taxon>
        <taxon>Betaproteobacteria</taxon>
        <taxon>Neisseriales</taxon>
        <taxon>Aquaspirillaceae</taxon>
        <taxon>Rivihabitans</taxon>
    </lineage>
</organism>
<feature type="domain" description="Outer membrane lipoprotein BamD-like" evidence="7">
    <location>
        <begin position="26"/>
        <end position="227"/>
    </location>
</feature>
<dbReference type="GO" id="GO:0051205">
    <property type="term" value="P:protein insertion into membrane"/>
    <property type="evidence" value="ECO:0007669"/>
    <property type="project" value="UniProtKB-UniRule"/>
</dbReference>
<dbReference type="InterPro" id="IPR017689">
    <property type="entry name" value="BamD"/>
</dbReference>
<sequence>MLMTAGLVACSSTKGPADETRGWPVERLYGEARDELNSGNYTRAVQLYETLEARFPYGRYAQQAQMDLAYAHYKDKESQMALAACDRFIKLHPAHANLDYIYYLKGLIHFNEDESLLTRWTGQDLSERDPRAGREAFQAFGELIKRYPDSQYVDDARKKMIILVDALAANEMHVARYYMKRKAYLAAANRAQAAIREFSNTPYVEEALALMATAYTELELKPLADDSRRVLAQNYPNSRYLKTPWVYQDMPWYQFWR</sequence>
<evidence type="ECO:0000259" key="7">
    <source>
        <dbReference type="Pfam" id="PF13525"/>
    </source>
</evidence>
<keyword evidence="4 6" id="KW-0998">Cell outer membrane</keyword>
<evidence type="ECO:0000256" key="4">
    <source>
        <dbReference type="ARBA" id="ARBA00023237"/>
    </source>
</evidence>
<dbReference type="PANTHER" id="PTHR37423">
    <property type="entry name" value="SOLUBLE LYTIC MUREIN TRANSGLYCOSYLASE-RELATED"/>
    <property type="match status" value="1"/>
</dbReference>
<evidence type="ECO:0000256" key="5">
    <source>
        <dbReference type="ARBA" id="ARBA00023288"/>
    </source>
</evidence>
<accession>A0A318KJ10</accession>
<dbReference type="CDD" id="cd15830">
    <property type="entry name" value="BamD"/>
    <property type="match status" value="1"/>
</dbReference>
<dbReference type="EMBL" id="QJKI01000017">
    <property type="protein sequence ID" value="PXX77420.1"/>
    <property type="molecule type" value="Genomic_DNA"/>
</dbReference>
<protein>
    <recommendedName>
        <fullName evidence="6">Outer membrane protein assembly factor BamD</fullName>
    </recommendedName>
</protein>
<dbReference type="HAMAP" id="MF_00922">
    <property type="entry name" value="OM_assembly_BamD"/>
    <property type="match status" value="1"/>
</dbReference>
<comment type="caution">
    <text evidence="8">The sequence shown here is derived from an EMBL/GenBank/DDBJ whole genome shotgun (WGS) entry which is preliminary data.</text>
</comment>
<evidence type="ECO:0000256" key="6">
    <source>
        <dbReference type="HAMAP-Rule" id="MF_00922"/>
    </source>
</evidence>
<keyword evidence="5" id="KW-0449">Lipoprotein</keyword>
<reference evidence="8 9" key="1">
    <citation type="submission" date="2018-05" db="EMBL/GenBank/DDBJ databases">
        <title>Genomic Encyclopedia of Type Strains, Phase IV (KMG-IV): sequencing the most valuable type-strain genomes for metagenomic binning, comparative biology and taxonomic classification.</title>
        <authorList>
            <person name="Goeker M."/>
        </authorList>
    </citation>
    <scope>NUCLEOTIDE SEQUENCE [LARGE SCALE GENOMIC DNA]</scope>
    <source>
        <strain evidence="8 9">DSM 29661</strain>
    </source>
</reference>
<comment type="function">
    <text evidence="6">Part of the outer membrane protein assembly complex, which is involved in assembly and insertion of beta-barrel proteins into the outer membrane.</text>
</comment>
<evidence type="ECO:0000313" key="9">
    <source>
        <dbReference type="Proteomes" id="UP000247555"/>
    </source>
</evidence>
<dbReference type="NCBIfam" id="TIGR03302">
    <property type="entry name" value="OM_YfiO"/>
    <property type="match status" value="1"/>
</dbReference>
<evidence type="ECO:0000256" key="1">
    <source>
        <dbReference type="ARBA" id="ARBA00022729"/>
    </source>
</evidence>
<evidence type="ECO:0000256" key="3">
    <source>
        <dbReference type="ARBA" id="ARBA00023139"/>
    </source>
</evidence>
<keyword evidence="1 6" id="KW-0732">Signal</keyword>
<evidence type="ECO:0000256" key="2">
    <source>
        <dbReference type="ARBA" id="ARBA00023136"/>
    </source>
</evidence>
<gene>
    <name evidence="6" type="primary">bamD</name>
    <name evidence="8" type="ORF">DFR34_11724</name>
</gene>
<proteinExistence type="inferred from homology"/>
<comment type="subunit">
    <text evidence="6">Part of the Bam complex.</text>
</comment>
<dbReference type="Pfam" id="PF13525">
    <property type="entry name" value="YfiO"/>
    <property type="match status" value="1"/>
</dbReference>
<dbReference type="GO" id="GO:0043165">
    <property type="term" value="P:Gram-negative-bacterium-type cell outer membrane assembly"/>
    <property type="evidence" value="ECO:0007669"/>
    <property type="project" value="UniProtKB-UniRule"/>
</dbReference>
<comment type="subcellular location">
    <subcellularLocation>
        <location evidence="6">Cell outer membrane</location>
    </subcellularLocation>
</comment>
<dbReference type="InterPro" id="IPR011990">
    <property type="entry name" value="TPR-like_helical_dom_sf"/>
</dbReference>
<keyword evidence="2 6" id="KW-0472">Membrane</keyword>
<evidence type="ECO:0000313" key="8">
    <source>
        <dbReference type="EMBL" id="PXX77420.1"/>
    </source>
</evidence>